<keyword evidence="6" id="KW-0418">Kinase</keyword>
<keyword evidence="6" id="KW-0808">Transferase</keyword>
<dbReference type="InterPro" id="IPR032675">
    <property type="entry name" value="LRR_dom_sf"/>
</dbReference>
<evidence type="ECO:0000256" key="4">
    <source>
        <dbReference type="SAM" id="MobiDB-lite"/>
    </source>
</evidence>
<dbReference type="PANTHER" id="PTHR48054">
    <property type="entry name" value="RECEPTOR KINASE-LIKE PROTEIN XA21"/>
    <property type="match status" value="1"/>
</dbReference>
<evidence type="ECO:0000313" key="7">
    <source>
        <dbReference type="Proteomes" id="UP001153069"/>
    </source>
</evidence>
<evidence type="ECO:0000256" key="1">
    <source>
        <dbReference type="ARBA" id="ARBA00022614"/>
    </source>
</evidence>
<feature type="compositionally biased region" description="Basic and acidic residues" evidence="4">
    <location>
        <begin position="122"/>
        <end position="143"/>
    </location>
</feature>
<gene>
    <name evidence="6" type="ORF">SEMRO_144_G067010.1</name>
</gene>
<feature type="region of interest" description="Disordered" evidence="4">
    <location>
        <begin position="1"/>
        <end position="28"/>
    </location>
</feature>
<proteinExistence type="predicted"/>
<keyword evidence="1" id="KW-0433">Leucine-rich repeat</keyword>
<dbReference type="FunFam" id="3.80.10.10:FF:000095">
    <property type="entry name" value="LRR receptor-like serine/threonine-protein kinase GSO1"/>
    <property type="match status" value="1"/>
</dbReference>
<keyword evidence="3 5" id="KW-0472">Membrane</keyword>
<evidence type="ECO:0000313" key="6">
    <source>
        <dbReference type="EMBL" id="CAB9502727.1"/>
    </source>
</evidence>
<feature type="region of interest" description="Disordered" evidence="4">
    <location>
        <begin position="90"/>
        <end position="145"/>
    </location>
</feature>
<keyword evidence="7" id="KW-1185">Reference proteome</keyword>
<evidence type="ECO:0000256" key="3">
    <source>
        <dbReference type="ARBA" id="ARBA00023136"/>
    </source>
</evidence>
<dbReference type="SUPFAM" id="SSF52058">
    <property type="entry name" value="L domain-like"/>
    <property type="match status" value="2"/>
</dbReference>
<keyword evidence="2" id="KW-0677">Repeat</keyword>
<dbReference type="AlphaFoldDB" id="A0A9N8DGC6"/>
<feature type="compositionally biased region" description="Polar residues" evidence="4">
    <location>
        <begin position="106"/>
        <end position="116"/>
    </location>
</feature>
<accession>A0A9N8DGC6</accession>
<dbReference type="Gene3D" id="3.80.10.10">
    <property type="entry name" value="Ribonuclease Inhibitor"/>
    <property type="match status" value="4"/>
</dbReference>
<keyword evidence="6" id="KW-0675">Receptor</keyword>
<keyword evidence="5" id="KW-0812">Transmembrane</keyword>
<sequence length="894" mass="97342">MEAETKEVTESMGPENPSGGKEEEDAALMKDVRVSVLRECRVLDDVGEDQVPGKASEVMDPENPSGREEEEDAALMKDIRVSVLRECRVLDDGGEDQVPGKASDDGANTSSTSKQLVSEDEEPRRAQETIRESKEAAEWKEKEVVDEEAGLMKDIRLSVMRECGVFDEGRDGEENHAATMVNEEAITETQTEEDTTLVQIPPRATHQASVSPTRLARGSGVQLSSRPGAFTVLGPNASNFGSSTEDIEAASSGRESIGNVPTGPRVTEEANGDMAIANLVNEEDEDRRPQALQVDPTERERLTASKRRKSLFQFIGAGVLLVVILIAVVVPIAVHRSKEGGTSLDSNHKPQAETTNETTFVQPVSIQEYILNLLPAATARGILLDMDETDLINATAFTPQQNAYKWLIHDQNLTNYSDERIIQRFALTTLFLSTGGPTKWRETGNWLSHDVHECDWFHASAYGLYSPPSTDNPLYVNESAMGTVQEVPCQNELYQHLWLNNNGLHGKIPEETFLLTNLKSIALDRNELSGSIATTIGYLTNLDALGSIPSEVGLLDQAIRLVLQMNLLTGNLPSEIALPEKLKNVSLWDNAITGTVPKELIQWQGLFDVDVNLLTSTIPTELGLSDLTGFSVNNNEISGTIPSEMGLLTNSEHLGLSGNKLNGTMPTELGLCKLSILEFHNNELTGTLPSELGQLSSLRVFVLGNNILSGAIPSELGQWTSMDLFASWLNQFSGTLPSELGGMRVATTFEVSEANLSGSIPSEMGLMENVEVLFLHDNTLTGTIPTEIGELSSLVNLKLSDNELSGLIPSEIGLLLNLKQVRLFENRMMGPVPSSLGLLDQLELLWLHNNTGLTGTIPTSLCNLTTWPDNVEENGGIHVDCESLDCSCDVCVCK</sequence>
<dbReference type="Proteomes" id="UP001153069">
    <property type="component" value="Unassembled WGS sequence"/>
</dbReference>
<organism evidence="6 7">
    <name type="scientific">Seminavis robusta</name>
    <dbReference type="NCBI Taxonomy" id="568900"/>
    <lineage>
        <taxon>Eukaryota</taxon>
        <taxon>Sar</taxon>
        <taxon>Stramenopiles</taxon>
        <taxon>Ochrophyta</taxon>
        <taxon>Bacillariophyta</taxon>
        <taxon>Bacillariophyceae</taxon>
        <taxon>Bacillariophycidae</taxon>
        <taxon>Naviculales</taxon>
        <taxon>Naviculaceae</taxon>
        <taxon>Seminavis</taxon>
    </lineage>
</organism>
<dbReference type="PANTHER" id="PTHR48054:SF82">
    <property type="entry name" value="LRR RECEPTOR-LIKE SERINE_THREONINE-PROTEIN KINASE FLS2"/>
    <property type="match status" value="1"/>
</dbReference>
<evidence type="ECO:0000256" key="2">
    <source>
        <dbReference type="ARBA" id="ARBA00022737"/>
    </source>
</evidence>
<keyword evidence="5" id="KW-1133">Transmembrane helix</keyword>
<protein>
    <submittedName>
        <fullName evidence="6">LRR receptor-like serine threonine-protein kinase</fullName>
    </submittedName>
</protein>
<reference evidence="6" key="1">
    <citation type="submission" date="2020-06" db="EMBL/GenBank/DDBJ databases">
        <authorList>
            <consortium name="Plant Systems Biology data submission"/>
        </authorList>
    </citation>
    <scope>NUCLEOTIDE SEQUENCE</scope>
    <source>
        <strain evidence="6">D6</strain>
    </source>
</reference>
<dbReference type="GO" id="GO:0016301">
    <property type="term" value="F:kinase activity"/>
    <property type="evidence" value="ECO:0007669"/>
    <property type="project" value="UniProtKB-KW"/>
</dbReference>
<dbReference type="EMBL" id="CAICTM010000143">
    <property type="protein sequence ID" value="CAB9502727.1"/>
    <property type="molecule type" value="Genomic_DNA"/>
</dbReference>
<feature type="region of interest" description="Disordered" evidence="4">
    <location>
        <begin position="44"/>
        <end position="75"/>
    </location>
</feature>
<comment type="caution">
    <text evidence="6">The sequence shown here is derived from an EMBL/GenBank/DDBJ whole genome shotgun (WGS) entry which is preliminary data.</text>
</comment>
<evidence type="ECO:0000256" key="5">
    <source>
        <dbReference type="SAM" id="Phobius"/>
    </source>
</evidence>
<dbReference type="InterPro" id="IPR052592">
    <property type="entry name" value="LRR-RLK"/>
</dbReference>
<feature type="transmembrane region" description="Helical" evidence="5">
    <location>
        <begin position="311"/>
        <end position="334"/>
    </location>
</feature>
<dbReference type="OrthoDB" id="2021138at2759"/>
<dbReference type="Pfam" id="PF00560">
    <property type="entry name" value="LRR_1"/>
    <property type="match status" value="2"/>
</dbReference>
<dbReference type="InterPro" id="IPR001611">
    <property type="entry name" value="Leu-rich_rpt"/>
</dbReference>
<name>A0A9N8DGC6_9STRA</name>